<organism evidence="7 8">
    <name type="scientific">Sparus aurata</name>
    <name type="common">Gilthead sea bream</name>
    <dbReference type="NCBI Taxonomy" id="8175"/>
    <lineage>
        <taxon>Eukaryota</taxon>
        <taxon>Metazoa</taxon>
        <taxon>Chordata</taxon>
        <taxon>Craniata</taxon>
        <taxon>Vertebrata</taxon>
        <taxon>Euteleostomi</taxon>
        <taxon>Actinopterygii</taxon>
        <taxon>Neopterygii</taxon>
        <taxon>Teleostei</taxon>
        <taxon>Neoteleostei</taxon>
        <taxon>Acanthomorphata</taxon>
        <taxon>Eupercaria</taxon>
        <taxon>Spariformes</taxon>
        <taxon>Sparidae</taxon>
        <taxon>Sparus</taxon>
    </lineage>
</organism>
<dbReference type="InterPro" id="IPR042855">
    <property type="entry name" value="V_SNARE_CC"/>
</dbReference>
<dbReference type="InParanoid" id="A0A671WY28"/>
<proteinExistence type="inferred from homology"/>
<reference evidence="7" key="2">
    <citation type="submission" date="2025-08" db="UniProtKB">
        <authorList>
            <consortium name="Ensembl"/>
        </authorList>
    </citation>
    <scope>IDENTIFICATION</scope>
</reference>
<protein>
    <recommendedName>
        <fullName evidence="6">V-SNARE coiled-coil homology domain-containing protein</fullName>
    </recommendedName>
</protein>
<keyword evidence="3 4" id="KW-0175">Coiled coil</keyword>
<dbReference type="SUPFAM" id="SSF58038">
    <property type="entry name" value="SNARE fusion complex"/>
    <property type="match status" value="1"/>
</dbReference>
<evidence type="ECO:0000313" key="8">
    <source>
        <dbReference type="Proteomes" id="UP000472265"/>
    </source>
</evidence>
<dbReference type="GeneTree" id="ENSGT00940000170695"/>
<dbReference type="Proteomes" id="UP000472265">
    <property type="component" value="Chromosome 5"/>
</dbReference>
<evidence type="ECO:0000256" key="3">
    <source>
        <dbReference type="PROSITE-ProRule" id="PRU00290"/>
    </source>
</evidence>
<comment type="similarity">
    <text evidence="1">Belongs to the synaptobrevin family.</text>
</comment>
<name>A0A671WY28_SPAAU</name>
<reference evidence="7" key="1">
    <citation type="submission" date="2021-04" db="EMBL/GenBank/DDBJ databases">
        <authorList>
            <consortium name="Wellcome Sanger Institute Data Sharing"/>
        </authorList>
    </citation>
    <scope>NUCLEOTIDE SEQUENCE [LARGE SCALE GENOMIC DNA]</scope>
</reference>
<dbReference type="GO" id="GO:0016020">
    <property type="term" value="C:membrane"/>
    <property type="evidence" value="ECO:0007669"/>
    <property type="project" value="InterPro"/>
</dbReference>
<evidence type="ECO:0000256" key="5">
    <source>
        <dbReference type="SAM" id="MobiDB-lite"/>
    </source>
</evidence>
<dbReference type="Gene3D" id="1.20.5.110">
    <property type="match status" value="1"/>
</dbReference>
<sequence>GFRESLERLSQRAPSPAERAEPLRRSESDRTGPSRTLSHTHTHTLSHTHTHTRQIRRRSLRWFRRRWSTEGAATPQSCSAVFPVSKVDWSRSINALDPVTASTRTAPDATDMENGKSRLQQAQEDVEEVTIIMVDNLNKAEERSGKLDDLENRADDLLEKVTNTRSLWKFLVKEHTDSLSTGV</sequence>
<feature type="domain" description="V-SNARE coiled-coil homology" evidence="6">
    <location>
        <begin position="118"/>
        <end position="169"/>
    </location>
</feature>
<feature type="coiled-coil region" evidence="4">
    <location>
        <begin position="112"/>
        <end position="167"/>
    </location>
</feature>
<dbReference type="PROSITE" id="PS50892">
    <property type="entry name" value="V_SNARE"/>
    <property type="match status" value="1"/>
</dbReference>
<evidence type="ECO:0000313" key="7">
    <source>
        <dbReference type="Ensembl" id="ENSSAUP00010041501.1"/>
    </source>
</evidence>
<dbReference type="AlphaFoldDB" id="A0A671WY28"/>
<dbReference type="Pfam" id="PF00957">
    <property type="entry name" value="Synaptobrevin"/>
    <property type="match status" value="1"/>
</dbReference>
<reference evidence="7" key="3">
    <citation type="submission" date="2025-09" db="UniProtKB">
        <authorList>
            <consortium name="Ensembl"/>
        </authorList>
    </citation>
    <scope>IDENTIFICATION</scope>
</reference>
<evidence type="ECO:0000256" key="4">
    <source>
        <dbReference type="SAM" id="Coils"/>
    </source>
</evidence>
<feature type="compositionally biased region" description="Basic and acidic residues" evidence="5">
    <location>
        <begin position="1"/>
        <end position="10"/>
    </location>
</feature>
<evidence type="ECO:0000256" key="2">
    <source>
        <dbReference type="ARBA" id="ARBA00046280"/>
    </source>
</evidence>
<feature type="compositionally biased region" description="Basic residues" evidence="5">
    <location>
        <begin position="38"/>
        <end position="53"/>
    </location>
</feature>
<dbReference type="PROSITE" id="PS00417">
    <property type="entry name" value="SYNAPTOBREVIN"/>
    <property type="match status" value="1"/>
</dbReference>
<dbReference type="Ensembl" id="ENSSAUT00010043699.1">
    <property type="protein sequence ID" value="ENSSAUP00010041501.1"/>
    <property type="gene ID" value="ENSSAUG00010017439.1"/>
</dbReference>
<accession>A0A671WY28</accession>
<dbReference type="GO" id="GO:0012505">
    <property type="term" value="C:endomembrane system"/>
    <property type="evidence" value="ECO:0007669"/>
    <property type="project" value="UniProtKB-SubCell"/>
</dbReference>
<feature type="region of interest" description="Disordered" evidence="5">
    <location>
        <begin position="1"/>
        <end position="53"/>
    </location>
</feature>
<comment type="subcellular location">
    <subcellularLocation>
        <location evidence="2">Endomembrane system</location>
        <topology evidence="2">Single-pass type IV membrane protein</topology>
    </subcellularLocation>
</comment>
<dbReference type="GO" id="GO:0016192">
    <property type="term" value="P:vesicle-mediated transport"/>
    <property type="evidence" value="ECO:0007669"/>
    <property type="project" value="InterPro"/>
</dbReference>
<feature type="compositionally biased region" description="Basic and acidic residues" evidence="5">
    <location>
        <begin position="18"/>
        <end position="32"/>
    </location>
</feature>
<dbReference type="InterPro" id="IPR001388">
    <property type="entry name" value="Synaptobrevin-like"/>
</dbReference>
<evidence type="ECO:0000259" key="6">
    <source>
        <dbReference type="PROSITE" id="PS50892"/>
    </source>
</evidence>
<keyword evidence="8" id="KW-1185">Reference proteome</keyword>
<evidence type="ECO:0000256" key="1">
    <source>
        <dbReference type="ARBA" id="ARBA00008025"/>
    </source>
</evidence>